<protein>
    <recommendedName>
        <fullName evidence="4">AvrStb6</fullName>
    </recommendedName>
</protein>
<reference evidence="2 3" key="1">
    <citation type="submission" date="2023-01" db="EMBL/GenBank/DDBJ databases">
        <title>Analysis of 21 Apiospora genomes using comparative genomics revels a genus with tremendous synthesis potential of carbohydrate active enzymes and secondary metabolites.</title>
        <authorList>
            <person name="Sorensen T."/>
        </authorList>
    </citation>
    <scope>NUCLEOTIDE SEQUENCE [LARGE SCALE GENOMIC DNA]</scope>
    <source>
        <strain evidence="2 3">CBS 20057</strain>
    </source>
</reference>
<feature type="signal peptide" evidence="1">
    <location>
        <begin position="1"/>
        <end position="18"/>
    </location>
</feature>
<evidence type="ECO:0000313" key="2">
    <source>
        <dbReference type="EMBL" id="KAK7999122.1"/>
    </source>
</evidence>
<proteinExistence type="predicted"/>
<accession>A0ABR1R4H9</accession>
<feature type="chain" id="PRO_5045832504" description="AvrStb6" evidence="1">
    <location>
        <begin position="19"/>
        <end position="93"/>
    </location>
</feature>
<gene>
    <name evidence="2" type="ORF">PG991_014797</name>
</gene>
<organism evidence="2 3">
    <name type="scientific">Apiospora marii</name>
    <dbReference type="NCBI Taxonomy" id="335849"/>
    <lineage>
        <taxon>Eukaryota</taxon>
        <taxon>Fungi</taxon>
        <taxon>Dikarya</taxon>
        <taxon>Ascomycota</taxon>
        <taxon>Pezizomycotina</taxon>
        <taxon>Sordariomycetes</taxon>
        <taxon>Xylariomycetidae</taxon>
        <taxon>Amphisphaeriales</taxon>
        <taxon>Apiosporaceae</taxon>
        <taxon>Apiospora</taxon>
    </lineage>
</organism>
<name>A0ABR1R4H9_9PEZI</name>
<comment type="caution">
    <text evidence="2">The sequence shown here is derived from an EMBL/GenBank/DDBJ whole genome shotgun (WGS) entry which is preliminary data.</text>
</comment>
<keyword evidence="3" id="KW-1185">Reference proteome</keyword>
<sequence length="93" mass="9947">MRFFNTVLLLATTSLVAAGDVCPGTYCHIGDRCGYDANGPHCCGAGNDKNVLQCVNGKWAIRNVCKNNEFCTCTGSHDLICKKISKEAAAFEA</sequence>
<evidence type="ECO:0000313" key="3">
    <source>
        <dbReference type="Proteomes" id="UP001396898"/>
    </source>
</evidence>
<evidence type="ECO:0000256" key="1">
    <source>
        <dbReference type="SAM" id="SignalP"/>
    </source>
</evidence>
<keyword evidence="1" id="KW-0732">Signal</keyword>
<dbReference type="EMBL" id="JAQQWI010000019">
    <property type="protein sequence ID" value="KAK7999122.1"/>
    <property type="molecule type" value="Genomic_DNA"/>
</dbReference>
<evidence type="ECO:0008006" key="4">
    <source>
        <dbReference type="Google" id="ProtNLM"/>
    </source>
</evidence>
<dbReference type="Proteomes" id="UP001396898">
    <property type="component" value="Unassembled WGS sequence"/>
</dbReference>